<dbReference type="EMBL" id="KN846959">
    <property type="protein sequence ID" value="KIW67736.1"/>
    <property type="molecule type" value="Genomic_DNA"/>
</dbReference>
<feature type="region of interest" description="Disordered" evidence="2">
    <location>
        <begin position="388"/>
        <end position="414"/>
    </location>
</feature>
<evidence type="ECO:0000256" key="1">
    <source>
        <dbReference type="SAM" id="Coils"/>
    </source>
</evidence>
<feature type="compositionally biased region" description="Low complexity" evidence="2">
    <location>
        <begin position="467"/>
        <end position="503"/>
    </location>
</feature>
<feature type="compositionally biased region" description="Polar residues" evidence="2">
    <location>
        <begin position="32"/>
        <end position="45"/>
    </location>
</feature>
<protein>
    <submittedName>
        <fullName evidence="3">Uncharacterized protein</fullName>
    </submittedName>
</protein>
<feature type="region of interest" description="Disordered" evidence="2">
    <location>
        <begin position="669"/>
        <end position="705"/>
    </location>
</feature>
<dbReference type="Proteomes" id="UP000054266">
    <property type="component" value="Unassembled WGS sequence"/>
</dbReference>
<dbReference type="AlphaFoldDB" id="A0A0D2CRE8"/>
<feature type="compositionally biased region" description="Basic residues" evidence="2">
    <location>
        <begin position="521"/>
        <end position="533"/>
    </location>
</feature>
<evidence type="ECO:0000256" key="2">
    <source>
        <dbReference type="SAM" id="MobiDB-lite"/>
    </source>
</evidence>
<feature type="compositionally biased region" description="Polar residues" evidence="2">
    <location>
        <begin position="504"/>
        <end position="520"/>
    </location>
</feature>
<keyword evidence="4" id="KW-1185">Reference proteome</keyword>
<gene>
    <name evidence="3" type="ORF">PV04_06968</name>
</gene>
<evidence type="ECO:0000313" key="4">
    <source>
        <dbReference type="Proteomes" id="UP000054266"/>
    </source>
</evidence>
<organism evidence="3 4">
    <name type="scientific">Phialophora macrospora</name>
    <dbReference type="NCBI Taxonomy" id="1851006"/>
    <lineage>
        <taxon>Eukaryota</taxon>
        <taxon>Fungi</taxon>
        <taxon>Dikarya</taxon>
        <taxon>Ascomycota</taxon>
        <taxon>Pezizomycotina</taxon>
        <taxon>Eurotiomycetes</taxon>
        <taxon>Chaetothyriomycetidae</taxon>
        <taxon>Chaetothyriales</taxon>
        <taxon>Herpotrichiellaceae</taxon>
        <taxon>Phialophora</taxon>
    </lineage>
</organism>
<feature type="region of interest" description="Disordered" evidence="2">
    <location>
        <begin position="1"/>
        <end position="45"/>
    </location>
</feature>
<sequence length="705" mass="76619">MNLNNDTRGFPQNTNQQFPPCHESIRPAFPSNMPQNSTYTGTGQRFQDHDPMLNSVGSWDQVSYDAMPMNFSGSMVDLNSQSSHDSTTAPMARSTFSAGAVTNSVNGNALGFRDNNPGTFMNGMNTNLLSSRNNTEAMTAVMQSNKQLMISMEQNQKLQDSLKTQAEQHQKIVTELQGKITALEEEKTTLTNQKSTLQRECLNTRNYVNMLRGFYDFRIGLDGKLLPLVPETDTIAIIAQGAPATPLQAGYEQYLREMIREHHDQVRRRNQEAAGQRILKADLCSFCPLHNGPEANFHPSRVTLHPAPTNTLTKDASTAPTSLHQEALNAARAALQANANEASVAASSRVPTYVNAAALAVAPVETEANDALAAAPALEDTQANTDAALHDRPAPPETPPASPEVTQPSVPSLQKKDRNYTWLAKSQNLALLKAQGILKDPMQQKEVEDELRLARRAAYQAEILAAPTSTSTSSLASSSQAPISKPASPATKTTTTNLQKTNTGLRNKNNNSAVLSSKGSKVTKSKAPAKNKNRTAATTATNSSHTSKQQRSREHLEKSVLEQMDMEPDRQAGSVAGKITASTTDTTPISSVTANESRKYYYDDLSDDEESNDKQHTYDPLEIVDHNKGDKIAALPKEDVGMAQAQTDELDDIWMEAYLDIDAEQGSHGRHLGEVNQGEEGPMDDLFGGDVPMLAASDGEISEAE</sequence>
<proteinExistence type="predicted"/>
<feature type="compositionally biased region" description="Low complexity" evidence="2">
    <location>
        <begin position="534"/>
        <end position="547"/>
    </location>
</feature>
<name>A0A0D2CRE8_9EURO</name>
<feature type="coiled-coil region" evidence="1">
    <location>
        <begin position="166"/>
        <end position="200"/>
    </location>
</feature>
<feature type="region of interest" description="Disordered" evidence="2">
    <location>
        <begin position="467"/>
        <end position="592"/>
    </location>
</feature>
<feature type="compositionally biased region" description="Polar residues" evidence="2">
    <location>
        <begin position="580"/>
        <end position="592"/>
    </location>
</feature>
<evidence type="ECO:0000313" key="3">
    <source>
        <dbReference type="EMBL" id="KIW67736.1"/>
    </source>
</evidence>
<feature type="compositionally biased region" description="Polar residues" evidence="2">
    <location>
        <begin position="1"/>
        <end position="18"/>
    </location>
</feature>
<dbReference type="HOGENOM" id="CLU_391277_0_0_1"/>
<reference evidence="3 4" key="1">
    <citation type="submission" date="2015-01" db="EMBL/GenBank/DDBJ databases">
        <title>The Genome Sequence of Capronia semiimmersa CBS27337.</title>
        <authorList>
            <consortium name="The Broad Institute Genomics Platform"/>
            <person name="Cuomo C."/>
            <person name="de Hoog S."/>
            <person name="Gorbushina A."/>
            <person name="Stielow B."/>
            <person name="Teixiera M."/>
            <person name="Abouelleil A."/>
            <person name="Chapman S.B."/>
            <person name="Priest M."/>
            <person name="Young S.K."/>
            <person name="Wortman J."/>
            <person name="Nusbaum C."/>
            <person name="Birren B."/>
        </authorList>
    </citation>
    <scope>NUCLEOTIDE SEQUENCE [LARGE SCALE GENOMIC DNA]</scope>
    <source>
        <strain evidence="3 4">CBS 27337</strain>
    </source>
</reference>
<keyword evidence="1" id="KW-0175">Coiled coil</keyword>
<accession>A0A0D2CRE8</accession>
<feature type="compositionally biased region" description="Basic and acidic residues" evidence="2">
    <location>
        <begin position="551"/>
        <end position="560"/>
    </location>
</feature>